<evidence type="ECO:0000313" key="2">
    <source>
        <dbReference type="EMBL" id="KAK7396402.1"/>
    </source>
</evidence>
<name>A0AAN9XKP0_PSOTE</name>
<dbReference type="AlphaFoldDB" id="A0AAN9XKP0"/>
<dbReference type="EMBL" id="JAYMYS010000004">
    <property type="protein sequence ID" value="KAK7396402.1"/>
    <property type="molecule type" value="Genomic_DNA"/>
</dbReference>
<keyword evidence="3" id="KW-1185">Reference proteome</keyword>
<gene>
    <name evidence="2" type="ORF">VNO78_17389</name>
</gene>
<comment type="caution">
    <text evidence="2">The sequence shown here is derived from an EMBL/GenBank/DDBJ whole genome shotgun (WGS) entry which is preliminary data.</text>
</comment>
<feature type="region of interest" description="Disordered" evidence="1">
    <location>
        <begin position="55"/>
        <end position="80"/>
    </location>
</feature>
<organism evidence="2 3">
    <name type="scientific">Psophocarpus tetragonolobus</name>
    <name type="common">Winged bean</name>
    <name type="synonym">Dolichos tetragonolobus</name>
    <dbReference type="NCBI Taxonomy" id="3891"/>
    <lineage>
        <taxon>Eukaryota</taxon>
        <taxon>Viridiplantae</taxon>
        <taxon>Streptophyta</taxon>
        <taxon>Embryophyta</taxon>
        <taxon>Tracheophyta</taxon>
        <taxon>Spermatophyta</taxon>
        <taxon>Magnoliopsida</taxon>
        <taxon>eudicotyledons</taxon>
        <taxon>Gunneridae</taxon>
        <taxon>Pentapetalae</taxon>
        <taxon>rosids</taxon>
        <taxon>fabids</taxon>
        <taxon>Fabales</taxon>
        <taxon>Fabaceae</taxon>
        <taxon>Papilionoideae</taxon>
        <taxon>50 kb inversion clade</taxon>
        <taxon>NPAAA clade</taxon>
        <taxon>indigoferoid/millettioid clade</taxon>
        <taxon>Phaseoleae</taxon>
        <taxon>Psophocarpus</taxon>
    </lineage>
</organism>
<accession>A0AAN9XKP0</accession>
<protein>
    <submittedName>
        <fullName evidence="2">Uncharacterized protein</fullName>
    </submittedName>
</protein>
<reference evidence="2 3" key="1">
    <citation type="submission" date="2024-01" db="EMBL/GenBank/DDBJ databases">
        <title>The genomes of 5 underutilized Papilionoideae crops provide insights into root nodulation and disease resistanc.</title>
        <authorList>
            <person name="Jiang F."/>
        </authorList>
    </citation>
    <scope>NUCLEOTIDE SEQUENCE [LARGE SCALE GENOMIC DNA]</scope>
    <source>
        <strain evidence="2">DUOXIRENSHENG_FW03</strain>
        <tissue evidence="2">Leaves</tissue>
    </source>
</reference>
<evidence type="ECO:0000313" key="3">
    <source>
        <dbReference type="Proteomes" id="UP001386955"/>
    </source>
</evidence>
<proteinExistence type="predicted"/>
<sequence>MPHRHASCHYYASKVPTGQHSHGDAHPIKETQLGPTAQSHGFVPIEIQRFRIHSQKATASEPSGGGPRLSLSLAVSVPSV</sequence>
<evidence type="ECO:0000256" key="1">
    <source>
        <dbReference type="SAM" id="MobiDB-lite"/>
    </source>
</evidence>
<feature type="compositionally biased region" description="Low complexity" evidence="1">
    <location>
        <begin position="69"/>
        <end position="80"/>
    </location>
</feature>
<feature type="region of interest" description="Disordered" evidence="1">
    <location>
        <begin position="14"/>
        <end position="36"/>
    </location>
</feature>
<dbReference type="Proteomes" id="UP001386955">
    <property type="component" value="Unassembled WGS sequence"/>
</dbReference>